<dbReference type="AlphaFoldDB" id="A0AAV9JY34"/>
<dbReference type="Proteomes" id="UP001324427">
    <property type="component" value="Unassembled WGS sequence"/>
</dbReference>
<protein>
    <recommendedName>
        <fullName evidence="3">F-box domain-containing protein</fullName>
    </recommendedName>
</protein>
<organism evidence="1 2">
    <name type="scientific">Oleoguttula mirabilis</name>
    <dbReference type="NCBI Taxonomy" id="1507867"/>
    <lineage>
        <taxon>Eukaryota</taxon>
        <taxon>Fungi</taxon>
        <taxon>Dikarya</taxon>
        <taxon>Ascomycota</taxon>
        <taxon>Pezizomycotina</taxon>
        <taxon>Dothideomycetes</taxon>
        <taxon>Dothideomycetidae</taxon>
        <taxon>Mycosphaerellales</taxon>
        <taxon>Teratosphaeriaceae</taxon>
        <taxon>Oleoguttula</taxon>
    </lineage>
</organism>
<name>A0AAV9JY34_9PEZI</name>
<keyword evidence="2" id="KW-1185">Reference proteome</keyword>
<evidence type="ECO:0008006" key="3">
    <source>
        <dbReference type="Google" id="ProtNLM"/>
    </source>
</evidence>
<gene>
    <name evidence="1" type="ORF">LTR36_000128</name>
</gene>
<dbReference type="EMBL" id="JAVFHQ010000001">
    <property type="protein sequence ID" value="KAK4550549.1"/>
    <property type="molecule type" value="Genomic_DNA"/>
</dbReference>
<sequence>MANSGTDVFGVHIVKGLLTLTDDNGVAKDHHVDGLLTLTCAADSTAIAPPLSDSPPISTAAKPLGLLDLDQDVLGCIFDYIRRPADRLACIYTCKTFSVLVIPRLYKRLDIRATGCVTSNHAGLLAKGNPGLQYTKTVILRGRGPTTPDNRSFAPFLINVMRAIPRAQLDHFHGGAEIDLPASVTTLLWQRQPNLQRLELFTEHNAVSDAVFAVPGEEVAFGKERPFANVTDLMVVPQNEASLLAASKAIEGSPVDTLTLNFQKYEGPEGYLDAETGEVHNCIEPLLLQHLTRQVAAGIKWPGLRSLSIDNMGFGFCRQATNGPFQYLDFSTLECLSVANCQDVDLFFFEMYSRGPPRLKELHVVHTLAAPQPDRIFTALNECLIGIKGRLAKLTLVLRNVSGEPSADTRINLQIINRHRKTLKQLTLDLRGPSGQEFNVDPSNVRLLLHDCFALRQLAMNLPTPNLEYAQWAGVLSDGEETNGSSEALDAIMANTSLTIVTFTSWPGRYELQNYRKRKPLLQRMATDMFATFREFTPDDDSDRPRRKLEVIVFGVAEEESPKPPVVYYVEAEVKCLFTTYRIAQETTQQALLYKGMAGEDGFLDYAPRKTVRNSAGDDD</sequence>
<evidence type="ECO:0000313" key="2">
    <source>
        <dbReference type="Proteomes" id="UP001324427"/>
    </source>
</evidence>
<reference evidence="1 2" key="1">
    <citation type="submission" date="2021-11" db="EMBL/GenBank/DDBJ databases">
        <title>Black yeast isolated from Biological Soil Crust.</title>
        <authorList>
            <person name="Kurbessoian T."/>
        </authorList>
    </citation>
    <scope>NUCLEOTIDE SEQUENCE [LARGE SCALE GENOMIC DNA]</scope>
    <source>
        <strain evidence="1 2">CCFEE 5522</strain>
    </source>
</reference>
<comment type="caution">
    <text evidence="1">The sequence shown here is derived from an EMBL/GenBank/DDBJ whole genome shotgun (WGS) entry which is preliminary data.</text>
</comment>
<proteinExistence type="predicted"/>
<accession>A0AAV9JY34</accession>
<evidence type="ECO:0000313" key="1">
    <source>
        <dbReference type="EMBL" id="KAK4550549.1"/>
    </source>
</evidence>